<evidence type="ECO:0000313" key="3">
    <source>
        <dbReference type="Proteomes" id="UP001501563"/>
    </source>
</evidence>
<dbReference type="Proteomes" id="UP001501563">
    <property type="component" value="Unassembled WGS sequence"/>
</dbReference>
<name>A0ABP7L4L3_9ACTN</name>
<evidence type="ECO:0000256" key="1">
    <source>
        <dbReference type="SAM" id="MobiDB-lite"/>
    </source>
</evidence>
<evidence type="ECO:0000313" key="2">
    <source>
        <dbReference type="EMBL" id="GAA3892920.1"/>
    </source>
</evidence>
<comment type="caution">
    <text evidence="2">The sequence shown here is derived from an EMBL/GenBank/DDBJ whole genome shotgun (WGS) entry which is preliminary data.</text>
</comment>
<reference evidence="3" key="1">
    <citation type="journal article" date="2019" name="Int. J. Syst. Evol. Microbiol.">
        <title>The Global Catalogue of Microorganisms (GCM) 10K type strain sequencing project: providing services to taxonomists for standard genome sequencing and annotation.</title>
        <authorList>
            <consortium name="The Broad Institute Genomics Platform"/>
            <consortium name="The Broad Institute Genome Sequencing Center for Infectious Disease"/>
            <person name="Wu L."/>
            <person name="Ma J."/>
        </authorList>
    </citation>
    <scope>NUCLEOTIDE SEQUENCE [LARGE SCALE GENOMIC DNA]</scope>
    <source>
        <strain evidence="3">JCM 16578</strain>
    </source>
</reference>
<gene>
    <name evidence="2" type="ORF">GCM10022207_70970</name>
</gene>
<feature type="region of interest" description="Disordered" evidence="1">
    <location>
        <begin position="1"/>
        <end position="33"/>
    </location>
</feature>
<proteinExistence type="predicted"/>
<sequence length="77" mass="7941">MVAGPRCGRADPSAQRAARLGQGPSRAATGFEERGSGDLALLLELEAMGQPISSSALPFVSFTNFRTNGMESAAKTA</sequence>
<dbReference type="EMBL" id="BAAAZA010000029">
    <property type="protein sequence ID" value="GAA3892920.1"/>
    <property type="molecule type" value="Genomic_DNA"/>
</dbReference>
<keyword evidence="3" id="KW-1185">Reference proteome</keyword>
<accession>A0ABP7L4L3</accession>
<organism evidence="2 3">
    <name type="scientific">Streptomyces lannensis</name>
    <dbReference type="NCBI Taxonomy" id="766498"/>
    <lineage>
        <taxon>Bacteria</taxon>
        <taxon>Bacillati</taxon>
        <taxon>Actinomycetota</taxon>
        <taxon>Actinomycetes</taxon>
        <taxon>Kitasatosporales</taxon>
        <taxon>Streptomycetaceae</taxon>
        <taxon>Streptomyces</taxon>
    </lineage>
</organism>
<protein>
    <submittedName>
        <fullName evidence="2">Uncharacterized protein</fullName>
    </submittedName>
</protein>